<keyword evidence="2" id="KW-1185">Reference proteome</keyword>
<evidence type="ECO:0000313" key="1">
    <source>
        <dbReference type="EMBL" id="PWA34352.1"/>
    </source>
</evidence>
<comment type="caution">
    <text evidence="1">The sequence shown here is derived from an EMBL/GenBank/DDBJ whole genome shotgun (WGS) entry which is preliminary data.</text>
</comment>
<dbReference type="EMBL" id="PKPP01022898">
    <property type="protein sequence ID" value="PWA34352.1"/>
    <property type="molecule type" value="Genomic_DNA"/>
</dbReference>
<sequence length="175" mass="19836">MTTVASAVQEDSRIKLLQVPPLTNSNIWVRVLIQRNPAHLYRSSTKQNPAVQEMMTDYSRVIEDILIISGRYLLVLLDKIGNQVGGGGIYFDDLLHALRRKGNKMDRLQFAIMFLLSTDSMPHLQVDQVVSALQDSEIDTFTFQYVKKLKSLNAALIREEFGYSDNFVGDLESPD</sequence>
<dbReference type="Proteomes" id="UP000245207">
    <property type="component" value="Unassembled WGS sequence"/>
</dbReference>
<dbReference type="STRING" id="35608.A0A2U1KC60"/>
<reference evidence="1 2" key="1">
    <citation type="journal article" date="2018" name="Mol. Plant">
        <title>The genome of Artemisia annua provides insight into the evolution of Asteraceae family and artemisinin biosynthesis.</title>
        <authorList>
            <person name="Shen Q."/>
            <person name="Zhang L."/>
            <person name="Liao Z."/>
            <person name="Wang S."/>
            <person name="Yan T."/>
            <person name="Shi P."/>
            <person name="Liu M."/>
            <person name="Fu X."/>
            <person name="Pan Q."/>
            <person name="Wang Y."/>
            <person name="Lv Z."/>
            <person name="Lu X."/>
            <person name="Zhang F."/>
            <person name="Jiang W."/>
            <person name="Ma Y."/>
            <person name="Chen M."/>
            <person name="Hao X."/>
            <person name="Li L."/>
            <person name="Tang Y."/>
            <person name="Lv G."/>
            <person name="Zhou Y."/>
            <person name="Sun X."/>
            <person name="Brodelius P.E."/>
            <person name="Rose J.K.C."/>
            <person name="Tang K."/>
        </authorList>
    </citation>
    <scope>NUCLEOTIDE SEQUENCE [LARGE SCALE GENOMIC DNA]</scope>
    <source>
        <strain evidence="2">cv. Huhao1</strain>
        <tissue evidence="1">Leaf</tissue>
    </source>
</reference>
<name>A0A2U1KC60_ARTAN</name>
<accession>A0A2U1KC60</accession>
<proteinExistence type="predicted"/>
<protein>
    <submittedName>
        <fullName evidence="1">Sec1-like protein</fullName>
    </submittedName>
</protein>
<organism evidence="1 2">
    <name type="scientific">Artemisia annua</name>
    <name type="common">Sweet wormwood</name>
    <dbReference type="NCBI Taxonomy" id="35608"/>
    <lineage>
        <taxon>Eukaryota</taxon>
        <taxon>Viridiplantae</taxon>
        <taxon>Streptophyta</taxon>
        <taxon>Embryophyta</taxon>
        <taxon>Tracheophyta</taxon>
        <taxon>Spermatophyta</taxon>
        <taxon>Magnoliopsida</taxon>
        <taxon>eudicotyledons</taxon>
        <taxon>Gunneridae</taxon>
        <taxon>Pentapetalae</taxon>
        <taxon>asterids</taxon>
        <taxon>campanulids</taxon>
        <taxon>Asterales</taxon>
        <taxon>Asteraceae</taxon>
        <taxon>Asteroideae</taxon>
        <taxon>Anthemideae</taxon>
        <taxon>Artemisiinae</taxon>
        <taxon>Artemisia</taxon>
    </lineage>
</organism>
<dbReference type="Gene3D" id="1.25.40.60">
    <property type="match status" value="1"/>
</dbReference>
<dbReference type="OrthoDB" id="10251230at2759"/>
<dbReference type="AlphaFoldDB" id="A0A2U1KC60"/>
<gene>
    <name evidence="1" type="ORF">CTI12_AA604150</name>
</gene>
<evidence type="ECO:0000313" key="2">
    <source>
        <dbReference type="Proteomes" id="UP000245207"/>
    </source>
</evidence>